<dbReference type="AlphaFoldDB" id="A0A151UIR0"/>
<proteinExistence type="predicted"/>
<dbReference type="PANTHER" id="PTHR32108:SF9">
    <property type="entry name" value="REVERSE TRANSCRIPTASE RNASE H-LIKE DOMAIN-CONTAINING PROTEIN"/>
    <property type="match status" value="1"/>
</dbReference>
<sequence length="240" mass="27361">MSPLINIVPYQPQNSNFINQGNTHQTSRGYQPTSRIEDIPSSEKLQMLEERLKVVEGGSYDVGEAIDLCLVLNIEFPPKFKVPEFDKYKGTSCPKNNITMYCRKMEAYACNDKFLIHCFQHSLTRAALNWFELCNMSKKDGETFLNLPSHGPIEFDPIRMSYTELFPLLLQNSLVVPCLMKLIEPPYPRGYDVNAKCDYHAGAIGHSLENCKALKIKVQNLTKAGWLDFKEDNPNIGTLY</sequence>
<evidence type="ECO:0000256" key="1">
    <source>
        <dbReference type="SAM" id="MobiDB-lite"/>
    </source>
</evidence>
<dbReference type="EMBL" id="AGCT01071676">
    <property type="protein sequence ID" value="KYP79172.1"/>
    <property type="molecule type" value="Genomic_DNA"/>
</dbReference>
<dbReference type="PANTHER" id="PTHR32108">
    <property type="entry name" value="DNA-DIRECTED RNA POLYMERASE SUBUNIT ALPHA"/>
    <property type="match status" value="1"/>
</dbReference>
<keyword evidence="3" id="KW-1185">Reference proteome</keyword>
<gene>
    <name evidence="2" type="ORF">KK1_048578</name>
</gene>
<evidence type="ECO:0000313" key="3">
    <source>
        <dbReference type="Proteomes" id="UP000075243"/>
    </source>
</evidence>
<feature type="compositionally biased region" description="Polar residues" evidence="1">
    <location>
        <begin position="16"/>
        <end position="34"/>
    </location>
</feature>
<protein>
    <recommendedName>
        <fullName evidence="4">Retrotransposon gag domain-containing protein</fullName>
    </recommendedName>
</protein>
<evidence type="ECO:0000313" key="2">
    <source>
        <dbReference type="EMBL" id="KYP79172.1"/>
    </source>
</evidence>
<reference evidence="2" key="1">
    <citation type="journal article" date="2012" name="Nat. Biotechnol.">
        <title>Draft genome sequence of pigeonpea (Cajanus cajan), an orphan legume crop of resource-poor farmers.</title>
        <authorList>
            <person name="Varshney R.K."/>
            <person name="Chen W."/>
            <person name="Li Y."/>
            <person name="Bharti A.K."/>
            <person name="Saxena R.K."/>
            <person name="Schlueter J.A."/>
            <person name="Donoghue M.T."/>
            <person name="Azam S."/>
            <person name="Fan G."/>
            <person name="Whaley A.M."/>
            <person name="Farmer A.D."/>
            <person name="Sheridan J."/>
            <person name="Iwata A."/>
            <person name="Tuteja R."/>
            <person name="Penmetsa R.V."/>
            <person name="Wu W."/>
            <person name="Upadhyaya H.D."/>
            <person name="Yang S.P."/>
            <person name="Shah T."/>
            <person name="Saxena K.B."/>
            <person name="Michael T."/>
            <person name="McCombie W.R."/>
            <person name="Yang B."/>
            <person name="Zhang G."/>
            <person name="Yang H."/>
            <person name="Wang J."/>
            <person name="Spillane C."/>
            <person name="Cook D.R."/>
            <person name="May G.D."/>
            <person name="Xu X."/>
            <person name="Jackson S.A."/>
        </authorList>
    </citation>
    <scope>NUCLEOTIDE SEQUENCE [LARGE SCALE GENOMIC DNA]</scope>
</reference>
<organism evidence="2 3">
    <name type="scientific">Cajanus cajan</name>
    <name type="common">Pigeon pea</name>
    <name type="synonym">Cajanus indicus</name>
    <dbReference type="NCBI Taxonomy" id="3821"/>
    <lineage>
        <taxon>Eukaryota</taxon>
        <taxon>Viridiplantae</taxon>
        <taxon>Streptophyta</taxon>
        <taxon>Embryophyta</taxon>
        <taxon>Tracheophyta</taxon>
        <taxon>Spermatophyta</taxon>
        <taxon>Magnoliopsida</taxon>
        <taxon>eudicotyledons</taxon>
        <taxon>Gunneridae</taxon>
        <taxon>Pentapetalae</taxon>
        <taxon>rosids</taxon>
        <taxon>fabids</taxon>
        <taxon>Fabales</taxon>
        <taxon>Fabaceae</taxon>
        <taxon>Papilionoideae</taxon>
        <taxon>50 kb inversion clade</taxon>
        <taxon>NPAAA clade</taxon>
        <taxon>indigoferoid/millettioid clade</taxon>
        <taxon>Phaseoleae</taxon>
        <taxon>Cajanus</taxon>
    </lineage>
</organism>
<dbReference type="Proteomes" id="UP000075243">
    <property type="component" value="Unassembled WGS sequence"/>
</dbReference>
<dbReference type="Gramene" id="C.cajan_47266.t">
    <property type="protein sequence ID" value="C.cajan_47266.t"/>
    <property type="gene ID" value="C.cajan_47266"/>
</dbReference>
<feature type="region of interest" description="Disordered" evidence="1">
    <location>
        <begin position="16"/>
        <end position="35"/>
    </location>
</feature>
<name>A0A151UIR0_CAJCA</name>
<comment type="caution">
    <text evidence="2">The sequence shown here is derived from an EMBL/GenBank/DDBJ whole genome shotgun (WGS) entry which is preliminary data.</text>
</comment>
<evidence type="ECO:0008006" key="4">
    <source>
        <dbReference type="Google" id="ProtNLM"/>
    </source>
</evidence>
<accession>A0A151UIR0</accession>